<dbReference type="RefSeq" id="WP_281803492.1">
    <property type="nucleotide sequence ID" value="NZ_BSEC01000001.1"/>
</dbReference>
<evidence type="ECO:0000313" key="2">
    <source>
        <dbReference type="Proteomes" id="UP001144323"/>
    </source>
</evidence>
<proteinExistence type="predicted"/>
<accession>A0A9W6GVE1</accession>
<sequence length="138" mass="15444">MGPAGDRLAQCRLGRLLPLTELFIQRAPNHAGVRLFSVADRAGLVDFFVREANIWRAWRFFCGSATPFVRAANLSPLLRRVVFVSQPPLGEGLDLQRVRLNPVRRGYQVVMRVLRFLKAGGWRIWAGRGEGVGSTDSL</sequence>
<organism evidence="1 2">
    <name type="scientific">Methylocystis echinoides</name>
    <dbReference type="NCBI Taxonomy" id="29468"/>
    <lineage>
        <taxon>Bacteria</taxon>
        <taxon>Pseudomonadati</taxon>
        <taxon>Pseudomonadota</taxon>
        <taxon>Alphaproteobacteria</taxon>
        <taxon>Hyphomicrobiales</taxon>
        <taxon>Methylocystaceae</taxon>
        <taxon>Methylocystis</taxon>
    </lineage>
</organism>
<dbReference type="Proteomes" id="UP001144323">
    <property type="component" value="Unassembled WGS sequence"/>
</dbReference>
<gene>
    <name evidence="1" type="ORF">LMG27198_25870</name>
</gene>
<comment type="caution">
    <text evidence="1">The sequence shown here is derived from an EMBL/GenBank/DDBJ whole genome shotgun (WGS) entry which is preliminary data.</text>
</comment>
<dbReference type="EMBL" id="BSEC01000001">
    <property type="protein sequence ID" value="GLI93595.1"/>
    <property type="molecule type" value="Genomic_DNA"/>
</dbReference>
<name>A0A9W6GVE1_9HYPH</name>
<dbReference type="AlphaFoldDB" id="A0A9W6GVE1"/>
<protein>
    <submittedName>
        <fullName evidence="1">Uncharacterized protein</fullName>
    </submittedName>
</protein>
<evidence type="ECO:0000313" key="1">
    <source>
        <dbReference type="EMBL" id="GLI93595.1"/>
    </source>
</evidence>
<keyword evidence="2" id="KW-1185">Reference proteome</keyword>
<reference evidence="1" key="1">
    <citation type="journal article" date="2023" name="Int. J. Syst. Evol. Microbiol.">
        <title>Methylocystis iwaonis sp. nov., a type II methane-oxidizing bacterium from surface soil of a rice paddy field in Japan, and emended description of the genus Methylocystis (ex Whittenbury et al. 1970) Bowman et al. 1993.</title>
        <authorList>
            <person name="Kaise H."/>
            <person name="Sawadogo J.B."/>
            <person name="Alam M.S."/>
            <person name="Ueno C."/>
            <person name="Dianou D."/>
            <person name="Shinjo R."/>
            <person name="Asakawa S."/>
        </authorList>
    </citation>
    <scope>NUCLEOTIDE SEQUENCE</scope>
    <source>
        <strain evidence="1">LMG27198</strain>
    </source>
</reference>